<evidence type="ECO:0000313" key="1">
    <source>
        <dbReference type="EMBL" id="SDZ31106.1"/>
    </source>
</evidence>
<dbReference type="Proteomes" id="UP000198935">
    <property type="component" value="Unassembled WGS sequence"/>
</dbReference>
<dbReference type="EMBL" id="FNPI01000009">
    <property type="protein sequence ID" value="SDZ31106.1"/>
    <property type="molecule type" value="Genomic_DNA"/>
</dbReference>
<name>A0A1H3RZD3_9BACI</name>
<dbReference type="AlphaFoldDB" id="A0A1H3RZD3"/>
<reference evidence="2" key="1">
    <citation type="submission" date="2016-10" db="EMBL/GenBank/DDBJ databases">
        <authorList>
            <person name="Varghese N."/>
            <person name="Submissions S."/>
        </authorList>
    </citation>
    <scope>NUCLEOTIDE SEQUENCE [LARGE SCALE GENOMIC DNA]</scope>
    <source>
        <strain evidence="2">SP</strain>
    </source>
</reference>
<dbReference type="STRING" id="1503961.SAMN05421736_109146"/>
<keyword evidence="2" id="KW-1185">Reference proteome</keyword>
<evidence type="ECO:0000313" key="2">
    <source>
        <dbReference type="Proteomes" id="UP000198935"/>
    </source>
</evidence>
<accession>A0A1H3RZD3</accession>
<dbReference type="SUPFAM" id="SSF58100">
    <property type="entry name" value="Bacterial hemolysins"/>
    <property type="match status" value="1"/>
</dbReference>
<organism evidence="1 2">
    <name type="scientific">Evansella caseinilytica</name>
    <dbReference type="NCBI Taxonomy" id="1503961"/>
    <lineage>
        <taxon>Bacteria</taxon>
        <taxon>Bacillati</taxon>
        <taxon>Bacillota</taxon>
        <taxon>Bacilli</taxon>
        <taxon>Bacillales</taxon>
        <taxon>Bacillaceae</taxon>
        <taxon>Evansella</taxon>
    </lineage>
</organism>
<proteinExistence type="predicted"/>
<protein>
    <submittedName>
        <fullName evidence="1">Uncharacterized protein</fullName>
    </submittedName>
</protein>
<gene>
    <name evidence="1" type="ORF">SAMN05421736_109146</name>
</gene>
<dbReference type="Gene3D" id="1.10.287.540">
    <property type="entry name" value="Helix hairpin bin"/>
    <property type="match status" value="1"/>
</dbReference>
<sequence length="129" mass="14770">MDNELRSMLQAVLKEALEPLKEEMQVIKSDVQGLKDDVHTLKSDVQGLKDDVQTLKAGQDELNHMVRAIHDRQEETDAKLEALTMDTHKVRGELSSQKQGQERQDKILASLALRSLEQETELRELKRII</sequence>